<dbReference type="GO" id="GO:0009288">
    <property type="term" value="C:bacterial-type flagellum"/>
    <property type="evidence" value="ECO:0007669"/>
    <property type="project" value="UniProtKB-SubCell"/>
</dbReference>
<dbReference type="SUPFAM" id="SSF64518">
    <property type="entry name" value="Phase 1 flagellin"/>
    <property type="match status" value="2"/>
</dbReference>
<feature type="domain" description="Flagellin N-terminal" evidence="5">
    <location>
        <begin position="12"/>
        <end position="136"/>
    </location>
</feature>
<dbReference type="InterPro" id="IPR042187">
    <property type="entry name" value="Flagellin_C_sub2"/>
</dbReference>
<protein>
    <recommendedName>
        <fullName evidence="2 4">Flagellin</fullName>
    </recommendedName>
</protein>
<dbReference type="Pfam" id="PF00669">
    <property type="entry name" value="Flagellin_N"/>
    <property type="match status" value="1"/>
</dbReference>
<dbReference type="RefSeq" id="WP_105959124.1">
    <property type="nucleotide sequence ID" value="NZ_PVNS01000007.1"/>
</dbReference>
<evidence type="ECO:0000259" key="5">
    <source>
        <dbReference type="Pfam" id="PF00669"/>
    </source>
</evidence>
<dbReference type="InterPro" id="IPR001029">
    <property type="entry name" value="Flagellin_N"/>
</dbReference>
<dbReference type="GO" id="GO:0005198">
    <property type="term" value="F:structural molecule activity"/>
    <property type="evidence" value="ECO:0007669"/>
    <property type="project" value="UniProtKB-UniRule"/>
</dbReference>
<keyword evidence="3 4" id="KW-0975">Bacterial flagellum</keyword>
<comment type="similarity">
    <text evidence="1 4">Belongs to the bacterial flagellin family.</text>
</comment>
<evidence type="ECO:0000256" key="2">
    <source>
        <dbReference type="ARBA" id="ARBA00020110"/>
    </source>
</evidence>
<evidence type="ECO:0000256" key="3">
    <source>
        <dbReference type="ARBA" id="ARBA00023143"/>
    </source>
</evidence>
<comment type="subcellular location">
    <subcellularLocation>
        <location evidence="4">Secreted</location>
    </subcellularLocation>
    <subcellularLocation>
        <location evidence="4">Bacterial flagellum</location>
    </subcellularLocation>
</comment>
<dbReference type="AlphaFoldDB" id="A0A2P6MH90"/>
<dbReference type="PANTHER" id="PTHR42792">
    <property type="entry name" value="FLAGELLIN"/>
    <property type="match status" value="1"/>
</dbReference>
<organism evidence="7 8">
    <name type="scientific">Alkalicoccus urumqiensis</name>
    <name type="common">Bacillus urumqiensis</name>
    <dbReference type="NCBI Taxonomy" id="1548213"/>
    <lineage>
        <taxon>Bacteria</taxon>
        <taxon>Bacillati</taxon>
        <taxon>Bacillota</taxon>
        <taxon>Bacilli</taxon>
        <taxon>Bacillales</taxon>
        <taxon>Bacillaceae</taxon>
        <taxon>Alkalicoccus</taxon>
    </lineage>
</organism>
<dbReference type="InterPro" id="IPR001492">
    <property type="entry name" value="Flagellin"/>
</dbReference>
<dbReference type="Gene3D" id="1.20.1330.10">
    <property type="entry name" value="f41 fragment of flagellin, N-terminal domain"/>
    <property type="match status" value="2"/>
</dbReference>
<comment type="caution">
    <text evidence="7">The sequence shown here is derived from an EMBL/GenBank/DDBJ whole genome shotgun (WGS) entry which is preliminary data.</text>
</comment>
<sequence>MIISQLAPFGVLQNQKKQQGAVQEASRALGSGLRISRAADDAAGLAISEKMRAQIRGAEQASRNIQDGMAMIQTAEGGMDEVTEYLQRMRELSTQAANDTLNSFDRSQIQNEIEELNRGMRETINNTEFNTQQLIGNTEPAGYVYDERTASKTVSVETRTTEEDVVRQLNSVQTMSYQAGVEGYSTISTHQTRSDLNYQATSAAEESVEPVVYQTPKWQADGETIMFESSADTGAFQVAASGGDAEAGTDPAAFGAFSEDGNMRLTTDAGTLTLEQKQADDSWNVVETYAVPDASIEQLASFSPVTTGEHDTAFAFVDESGALNRVDVNTDTGVISAPEAVVEGTAADGPSSRYELTLDRSPDLYRMNEDDASLVLTKTVGDDTTVLPYGDTTDGYTVDGKTVTLYGEASADGGAAEDVTYAASYMTSDGAEDVFTQALPQKAAVYNVDGSDGPSMEVTVDGVVQPLLADVPSDGESGVYVDADSRMMTFYGDARPGASQEVDVAYFEDAKRDDEAFSYVLPNADDVYAYNLGEDGPQSMEVRYLGEEPLAYDAENGFTYDAGTGEVLLHGDARPDASEERILEVTYHMQKASDPEPELVYGIPLGEAPTQYKLEEDTDPSSIAVYKLSGGERERVAYDEVNGFQYNEETNRIDLFGDARPDVDETYEVHYIEELRTGSMGDVVYANLPRTPETYGDEEPETFRVLVDGQEVNYDASEENGYTYNQPANRIELYGDARPDAGQDGSVRVKYVYQDRTAERQDDFYHFAVPEETLDYGFGGDGPSSAQVLYKGEEVPYSAEHGFTLDPENGRLTLHGDYRPTAEDLYGHFEVFTLEEKAIQTSVPPGATVYRVEWNGEAVAEDGYSVDEDGLVTLTGDSRPDVTKALHEQGTSIEAFYHQSTDVPLDVTPIPMEMRIDCEENDISALYSEVDPDAIAVRIDGEPLAWEEFELSGDKIALHDRDLLLEERSYEIEVDYRIRHVPGFESNDFTYQVGGSSGQSVDLEIPSFNDLLRLSNQFCVDCHESAGQTLTVIDEVLQEVSGHRSTLGAMQNRMEAMQEVAETTAETTAAAESRIRDADIAEQMMNQVKASVIQQAGQSIIAQSNQSAGRILSLLEN</sequence>
<name>A0A2P6MH90_ALKUR</name>
<evidence type="ECO:0000256" key="1">
    <source>
        <dbReference type="ARBA" id="ARBA00005709"/>
    </source>
</evidence>
<keyword evidence="4" id="KW-0964">Secreted</keyword>
<evidence type="ECO:0000313" key="7">
    <source>
        <dbReference type="EMBL" id="PRO65655.1"/>
    </source>
</evidence>
<dbReference type="EMBL" id="PVNS01000007">
    <property type="protein sequence ID" value="PRO65655.1"/>
    <property type="molecule type" value="Genomic_DNA"/>
</dbReference>
<dbReference type="GO" id="GO:0005576">
    <property type="term" value="C:extracellular region"/>
    <property type="evidence" value="ECO:0007669"/>
    <property type="project" value="UniProtKB-SubCell"/>
</dbReference>
<feature type="domain" description="Flagellin C-terminal" evidence="6">
    <location>
        <begin position="1030"/>
        <end position="1115"/>
    </location>
</feature>
<dbReference type="Gene3D" id="6.10.10.10">
    <property type="entry name" value="Flagellar export chaperone, C-terminal domain"/>
    <property type="match status" value="1"/>
</dbReference>
<dbReference type="Proteomes" id="UP000243650">
    <property type="component" value="Unassembled WGS sequence"/>
</dbReference>
<evidence type="ECO:0000313" key="8">
    <source>
        <dbReference type="Proteomes" id="UP000243650"/>
    </source>
</evidence>
<reference evidence="7 8" key="1">
    <citation type="submission" date="2018-03" db="EMBL/GenBank/DDBJ databases">
        <title>Bacillus urumqiensis sp. nov., a moderately haloalkaliphilic bacterium isolated from a salt lake.</title>
        <authorList>
            <person name="Zhao B."/>
            <person name="Liao Z."/>
        </authorList>
    </citation>
    <scope>NUCLEOTIDE SEQUENCE [LARGE SCALE GENOMIC DNA]</scope>
    <source>
        <strain evidence="7 8">BZ-SZ-XJ18</strain>
    </source>
</reference>
<gene>
    <name evidence="7" type="ORF">C6I21_09030</name>
</gene>
<keyword evidence="8" id="KW-1185">Reference proteome</keyword>
<dbReference type="PANTHER" id="PTHR42792:SF2">
    <property type="entry name" value="FLAGELLIN"/>
    <property type="match status" value="1"/>
</dbReference>
<evidence type="ECO:0000256" key="4">
    <source>
        <dbReference type="RuleBase" id="RU362073"/>
    </source>
</evidence>
<dbReference type="Pfam" id="PF00700">
    <property type="entry name" value="Flagellin_C"/>
    <property type="match status" value="1"/>
</dbReference>
<comment type="function">
    <text evidence="4">Flagellin is the subunit protein which polymerizes to form the filaments of bacterial flagella.</text>
</comment>
<dbReference type="PRINTS" id="PR00207">
    <property type="entry name" value="FLAGELLIN"/>
</dbReference>
<accession>A0A2P6MH90</accession>
<dbReference type="InterPro" id="IPR046358">
    <property type="entry name" value="Flagellin_C"/>
</dbReference>
<dbReference type="OrthoDB" id="2791545at2"/>
<evidence type="ECO:0000259" key="6">
    <source>
        <dbReference type="Pfam" id="PF00700"/>
    </source>
</evidence>
<proteinExistence type="inferred from homology"/>